<dbReference type="GeneID" id="59346307"/>
<dbReference type="EMBL" id="JACAZF010000006">
    <property type="protein sequence ID" value="KAF7301435.1"/>
    <property type="molecule type" value="Genomic_DNA"/>
</dbReference>
<proteinExistence type="predicted"/>
<dbReference type="OrthoDB" id="276151at2759"/>
<dbReference type="Proteomes" id="UP000636479">
    <property type="component" value="Unassembled WGS sequence"/>
</dbReference>
<organism evidence="1 2">
    <name type="scientific">Mycena indigotica</name>
    <dbReference type="NCBI Taxonomy" id="2126181"/>
    <lineage>
        <taxon>Eukaryota</taxon>
        <taxon>Fungi</taxon>
        <taxon>Dikarya</taxon>
        <taxon>Basidiomycota</taxon>
        <taxon>Agaricomycotina</taxon>
        <taxon>Agaricomycetes</taxon>
        <taxon>Agaricomycetidae</taxon>
        <taxon>Agaricales</taxon>
        <taxon>Marasmiineae</taxon>
        <taxon>Mycenaceae</taxon>
        <taxon>Mycena</taxon>
    </lineage>
</organism>
<protein>
    <submittedName>
        <fullName evidence="1">Uncharacterized protein</fullName>
    </submittedName>
</protein>
<evidence type="ECO:0000313" key="2">
    <source>
        <dbReference type="Proteomes" id="UP000636479"/>
    </source>
</evidence>
<name>A0A8H6SP64_9AGAR</name>
<comment type="caution">
    <text evidence="1">The sequence shown here is derived from an EMBL/GenBank/DDBJ whole genome shotgun (WGS) entry which is preliminary data.</text>
</comment>
<reference evidence="1" key="1">
    <citation type="submission" date="2020-05" db="EMBL/GenBank/DDBJ databases">
        <title>Mycena genomes resolve the evolution of fungal bioluminescence.</title>
        <authorList>
            <person name="Tsai I.J."/>
        </authorList>
    </citation>
    <scope>NUCLEOTIDE SEQUENCE</scope>
    <source>
        <strain evidence="1">171206Taipei</strain>
    </source>
</reference>
<evidence type="ECO:0000313" key="1">
    <source>
        <dbReference type="EMBL" id="KAF7301435.1"/>
    </source>
</evidence>
<dbReference type="RefSeq" id="XP_037219435.1">
    <property type="nucleotide sequence ID" value="XM_037363791.1"/>
</dbReference>
<gene>
    <name evidence="1" type="ORF">MIND_00708800</name>
</gene>
<accession>A0A8H6SP64</accession>
<dbReference type="AlphaFoldDB" id="A0A8H6SP64"/>
<keyword evidence="2" id="KW-1185">Reference proteome</keyword>
<sequence length="595" mass="67798">MTARLTGLRPLFRLLQVANVSTAPPIDRVRQTNFDLLRESLELEGNPSRVWANYTNLVSFLGSEPLPFHVHQQVLRKCTPPSSTLRASATRRILVGNVPQSPHVYEGRFIAVIRNMRAAGYVPTLEDYNFILEQFAAVGHHFGVMHVYRELTSLGVVPRSRTFGLCLQAIAHRLTLPVNPAKKRERTETTRRMISDLITAMKTHNIPFTSANLDLSMRILRESTDMDGFELLMKWAYGIDLANPDCTPVEYLEGKNPSPPQPFSTDALNMTLETLGRLRDISRLVQAFEVLTTPLPKRPSSANDEEEDDFGIRHQPSLPLPTPSASPNTTSYNILIRHLSQAGHATLARHYLIQAIKLERETSHLLWKQLGNRRRQLQHVLSPHFSINRGTFLSVYGESNRDKNAGLMRWLFSKMPSVIKRKQGNLDGFLKYRALRQQRGLWPYDGSEVKDTTTLRRAPTEPASPLAIGDRWRAPDYIGNVFDIDINSETPLPLPPAPKKLDLDLHISILERDIRELSQLRDHVEQMLTRTTHRIKQRLGRRVAGKQDIYLATEVQENRDRVRIDPKRWSKIANFRSVEVAPGHVVRTKKAAEEP</sequence>